<accession>A0A367KRM8</accession>
<evidence type="ECO:0000259" key="2">
    <source>
        <dbReference type="Pfam" id="PF04054"/>
    </source>
</evidence>
<dbReference type="PANTHER" id="PTHR13162:SF8">
    <property type="entry name" value="CCR4-NOT TRANSCRIPTION COMPLEX SUBUNIT 1"/>
    <property type="match status" value="1"/>
</dbReference>
<dbReference type="Gene3D" id="1.25.40.790">
    <property type="match status" value="1"/>
</dbReference>
<dbReference type="GO" id="GO:0017148">
    <property type="term" value="P:negative regulation of translation"/>
    <property type="evidence" value="ECO:0007669"/>
    <property type="project" value="InterPro"/>
</dbReference>
<evidence type="ECO:0000313" key="6">
    <source>
        <dbReference type="EMBL" id="RCI04797.1"/>
    </source>
</evidence>
<feature type="region of interest" description="Disordered" evidence="1">
    <location>
        <begin position="280"/>
        <end position="312"/>
    </location>
</feature>
<feature type="region of interest" description="Disordered" evidence="1">
    <location>
        <begin position="61"/>
        <end position="149"/>
    </location>
</feature>
<feature type="compositionally biased region" description="Polar residues" evidence="1">
    <location>
        <begin position="345"/>
        <end position="359"/>
    </location>
</feature>
<dbReference type="STRING" id="4846.A0A367KRM8"/>
<dbReference type="InterPro" id="IPR007196">
    <property type="entry name" value="CCR4-Not_Not1_C"/>
</dbReference>
<dbReference type="GO" id="GO:0000288">
    <property type="term" value="P:nuclear-transcribed mRNA catabolic process, deadenylation-dependent decay"/>
    <property type="evidence" value="ECO:0007669"/>
    <property type="project" value="TreeGrafter"/>
</dbReference>
<feature type="domain" description="CCR4-NOT transcription complex subunit 1-like NOT1 connector" evidence="5">
    <location>
        <begin position="401"/>
        <end position="579"/>
    </location>
</feature>
<dbReference type="AlphaFoldDB" id="A0A367KRM8"/>
<dbReference type="Pfam" id="PF23230">
    <property type="entry name" value="zf-C2H2_13"/>
    <property type="match status" value="1"/>
</dbReference>
<feature type="non-terminal residue" evidence="6">
    <location>
        <position position="1"/>
    </location>
</feature>
<sequence>SDHYLCLYPPCLEKKFVVFESTIDLKAHEIEEHGESINGLQRSLQTQSRQLEVNFQYESFKDQRRKSKKREEPVPDLEEFPRIENVASSSQTPPPVARTVPGASTKKKGKGKALQKPAGFGSLSTPTEATTPTTTRPQEPVGPDTASSHAAVLSKIANLLQSKAKVQEFRVLTGDYRKDKLSAQDYVNQVFLLTNSHTENTSKILKSVEHLMDIEEKKWELVRVWRNKQTALSNFPALETKEIKKPPSSRVLVIKPKQTKNTVVGGKSKKNVWDKVATAASVATSTSPTVSPQPSRPSSPKAAPRATTLSLQPNNDFPHLKSNAFPSLPTAVPKHQMVLKMRNKSQTTNAWDNNSDTAESSSSSAIEEPTLDKKKKGHLFSYPSFQSPDLFTSKVEQMLIELDRLLRQSGNLPFTLLPPHHDIILVMRQIPLLINQSAQPTLLKSIVEKIVHQLYLSKTSLSVEVYCRFLQSLLELSPSISKETLSWFLYSEDERKNDVWIMTSLIKYGLIPLEEYDIKLSHQLNQQPTDNGLIEFITELLQNCLLTMQPITSIEEHVLVIHALQKLDSPKAKELIQDLEKKSNEAHRHLDQTNAFLFRFLFAEWTRVCRLHPANPVFYRQFAERILKTITYDTDKQCFFFRLCTEACVELYRPARSQSMDAYSKLIGLMVQAQEGYSAKLKMISQVFSVVVLVLAHHYEYQHVQFNQKPFLKLLCSLFVELNHTTSKDRDVNASLVIVYSDTLYTLEPLQFPGFAFSWLQLFSHRLFLPLLLSSEEGPQQTGHTICFKLMSAHLSFLSQLVQQRQSRRLSQSEKSFYQGTLRFLVVMLHDYPEFLCQHYHGLIQLLPVDCIQLRNLMLSSFPRTMILPNPFTTPLGYMATHSSPPELYTDASYYSINTLDFNLDCLDDYLSGSTTQLMGSSILQHLTHQGTLDPVYTQQFVFYVGTQAKLDITRSLSENPAVQIYKYLLSQLTDSKDKYTVLNAIVDHLRYPNSHTYFFSMALMHLFSTQSDIVKELITRVLLERLIVNRPHPWGLLTTFIQLIKEPLFTEHAFIKESMHRSPDIKRLFDNVLKSTQPMP</sequence>
<feature type="compositionally biased region" description="Low complexity" evidence="1">
    <location>
        <begin position="125"/>
        <end position="139"/>
    </location>
</feature>
<dbReference type="GO" id="GO:0030015">
    <property type="term" value="C:CCR4-NOT core complex"/>
    <property type="evidence" value="ECO:0007669"/>
    <property type="project" value="InterPro"/>
</dbReference>
<comment type="caution">
    <text evidence="6">The sequence shown here is derived from an EMBL/GenBank/DDBJ whole genome shotgun (WGS) entry which is preliminary data.</text>
</comment>
<dbReference type="Pfam" id="PF25097">
    <property type="entry name" value="ARM_Cnot1"/>
    <property type="match status" value="1"/>
</dbReference>
<dbReference type="Pfam" id="PF23202">
    <property type="entry name" value="PAH_ZNF598"/>
    <property type="match status" value="1"/>
</dbReference>
<dbReference type="InterPro" id="IPR056437">
    <property type="entry name" value="Znf-C2H2_ZNF598/HEL2"/>
</dbReference>
<evidence type="ECO:0000259" key="5">
    <source>
        <dbReference type="Pfam" id="PF25097"/>
    </source>
</evidence>
<evidence type="ECO:0000259" key="4">
    <source>
        <dbReference type="Pfam" id="PF23230"/>
    </source>
</evidence>
<dbReference type="Pfam" id="PF04054">
    <property type="entry name" value="Not1"/>
    <property type="match status" value="1"/>
</dbReference>
<feature type="domain" description="ZNF598/HEL2 C2H2 zinc finger" evidence="4">
    <location>
        <begin position="2"/>
        <end position="28"/>
    </location>
</feature>
<name>A0A367KRM8_RHIST</name>
<dbReference type="InterPro" id="IPR040398">
    <property type="entry name" value="Not1"/>
</dbReference>
<dbReference type="EMBL" id="PJQM01000573">
    <property type="protein sequence ID" value="RCI04797.1"/>
    <property type="molecule type" value="Genomic_DNA"/>
</dbReference>
<feature type="domain" description="CCR4-Not complex component Not1 C-terminal" evidence="2">
    <location>
        <begin position="720"/>
        <end position="1073"/>
    </location>
</feature>
<feature type="region of interest" description="Disordered" evidence="1">
    <location>
        <begin position="345"/>
        <end position="369"/>
    </location>
</feature>
<feature type="domain" description="ZNF598/HEL2 PAH" evidence="3">
    <location>
        <begin position="147"/>
        <end position="227"/>
    </location>
</feature>
<dbReference type="Gene3D" id="1.25.40.800">
    <property type="match status" value="1"/>
</dbReference>
<dbReference type="InterPro" id="IPR057634">
    <property type="entry name" value="PAH_ZNF598/HEL2"/>
</dbReference>
<dbReference type="Proteomes" id="UP000253551">
    <property type="component" value="Unassembled WGS sequence"/>
</dbReference>
<dbReference type="PANTHER" id="PTHR13162">
    <property type="entry name" value="CCR4-NOT TRANSCRIPTION COMPLEX"/>
    <property type="match status" value="1"/>
</dbReference>
<dbReference type="InterPro" id="IPR055454">
    <property type="entry name" value="CNOT1-like_NOT1_connector"/>
</dbReference>
<reference evidence="6 7" key="1">
    <citation type="journal article" date="2018" name="G3 (Bethesda)">
        <title>Phylogenetic and Phylogenomic Definition of Rhizopus Species.</title>
        <authorList>
            <person name="Gryganskyi A.P."/>
            <person name="Golan J."/>
            <person name="Dolatabadi S."/>
            <person name="Mondo S."/>
            <person name="Robb S."/>
            <person name="Idnurm A."/>
            <person name="Muszewska A."/>
            <person name="Steczkiewicz K."/>
            <person name="Masonjones S."/>
            <person name="Liao H.L."/>
            <person name="Gajdeczka M.T."/>
            <person name="Anike F."/>
            <person name="Vuek A."/>
            <person name="Anishchenko I.M."/>
            <person name="Voigt K."/>
            <person name="de Hoog G.S."/>
            <person name="Smith M.E."/>
            <person name="Heitman J."/>
            <person name="Vilgalys R."/>
            <person name="Stajich J.E."/>
        </authorList>
    </citation>
    <scope>NUCLEOTIDE SEQUENCE [LARGE SCALE GENOMIC DNA]</scope>
    <source>
        <strain evidence="6 7">LSU 92-RS-03</strain>
    </source>
</reference>
<keyword evidence="7" id="KW-1185">Reference proteome</keyword>
<protein>
    <submittedName>
        <fullName evidence="6">Uncharacterized protein</fullName>
    </submittedName>
</protein>
<dbReference type="OrthoDB" id="1933107at2759"/>
<gene>
    <name evidence="6" type="ORF">CU098_012001</name>
</gene>
<dbReference type="GO" id="GO:0060090">
    <property type="term" value="F:molecular adaptor activity"/>
    <property type="evidence" value="ECO:0007669"/>
    <property type="project" value="TreeGrafter"/>
</dbReference>
<proteinExistence type="predicted"/>
<evidence type="ECO:0000256" key="1">
    <source>
        <dbReference type="SAM" id="MobiDB-lite"/>
    </source>
</evidence>
<evidence type="ECO:0000313" key="7">
    <source>
        <dbReference type="Proteomes" id="UP000253551"/>
    </source>
</evidence>
<dbReference type="GO" id="GO:0000932">
    <property type="term" value="C:P-body"/>
    <property type="evidence" value="ECO:0007669"/>
    <property type="project" value="TreeGrafter"/>
</dbReference>
<evidence type="ECO:0000259" key="3">
    <source>
        <dbReference type="Pfam" id="PF23202"/>
    </source>
</evidence>
<feature type="compositionally biased region" description="Low complexity" evidence="1">
    <location>
        <begin position="280"/>
        <end position="308"/>
    </location>
</feature>
<organism evidence="6 7">
    <name type="scientific">Rhizopus stolonifer</name>
    <name type="common">Rhizopus nigricans</name>
    <dbReference type="NCBI Taxonomy" id="4846"/>
    <lineage>
        <taxon>Eukaryota</taxon>
        <taxon>Fungi</taxon>
        <taxon>Fungi incertae sedis</taxon>
        <taxon>Mucoromycota</taxon>
        <taxon>Mucoromycotina</taxon>
        <taxon>Mucoromycetes</taxon>
        <taxon>Mucorales</taxon>
        <taxon>Mucorineae</taxon>
        <taxon>Rhizopodaceae</taxon>
        <taxon>Rhizopus</taxon>
    </lineage>
</organism>
<dbReference type="CDD" id="cd20710">
    <property type="entry name" value="NOT1_connector"/>
    <property type="match status" value="1"/>
</dbReference>